<evidence type="ECO:0000256" key="5">
    <source>
        <dbReference type="ARBA" id="ARBA00023136"/>
    </source>
</evidence>
<dbReference type="AlphaFoldDB" id="F4QL68"/>
<sequence length="212" mass="22480">MFKRVLGLIAVAGLALGLAGCGYNTIPTKEETAKTKWSDVAAAYQYRADLIPQLVSTVKGAAANERAILNDVVTARANATKVSVDASTITDPEKFKQFQEAQNGVGSALGRLMVIQENYPNLKSNDNFRDLMVSINGAQSRILIAQRDYNAAAQDYNTELRTFPGVVWAKTAHSGAKPLAYFTAMDPAAATPGGAVKAPEVNMDSVGAPASK</sequence>
<proteinExistence type="inferred from homology"/>
<dbReference type="eggNOG" id="COG1704">
    <property type="taxonomic scope" value="Bacteria"/>
</dbReference>
<evidence type="ECO:0000256" key="2">
    <source>
        <dbReference type="ARBA" id="ARBA00008854"/>
    </source>
</evidence>
<dbReference type="EMBL" id="GL883077">
    <property type="protein sequence ID" value="EGF93443.1"/>
    <property type="molecule type" value="Genomic_DNA"/>
</dbReference>
<gene>
    <name evidence="7" type="ORF">ABI_18830</name>
</gene>
<keyword evidence="8" id="KW-1185">Reference proteome</keyword>
<keyword evidence="3" id="KW-0812">Transmembrane</keyword>
<dbReference type="PANTHER" id="PTHR34478">
    <property type="entry name" value="PROTEIN LEMA"/>
    <property type="match status" value="1"/>
</dbReference>
<comment type="subcellular location">
    <subcellularLocation>
        <location evidence="1">Membrane</location>
        <topology evidence="1">Single-pass membrane protein</topology>
    </subcellularLocation>
</comment>
<dbReference type="GO" id="GO:0016020">
    <property type="term" value="C:membrane"/>
    <property type="evidence" value="ECO:0007669"/>
    <property type="project" value="UniProtKB-SubCell"/>
</dbReference>
<keyword evidence="5" id="KW-0472">Membrane</keyword>
<evidence type="ECO:0000313" key="7">
    <source>
        <dbReference type="EMBL" id="EGF93443.1"/>
    </source>
</evidence>
<dbReference type="PANTHER" id="PTHR34478:SF2">
    <property type="entry name" value="MEMBRANE PROTEIN"/>
    <property type="match status" value="1"/>
</dbReference>
<dbReference type="InterPro" id="IPR023353">
    <property type="entry name" value="LemA-like_dom_sf"/>
</dbReference>
<name>F4QL68_9CAUL</name>
<evidence type="ECO:0000256" key="6">
    <source>
        <dbReference type="SAM" id="MobiDB-lite"/>
    </source>
</evidence>
<dbReference type="RefSeq" id="WP_006272640.1">
    <property type="nucleotide sequence ID" value="NZ_GL883077.1"/>
</dbReference>
<organism evidence="7 8">
    <name type="scientific">Asticcacaulis biprosthecium C19</name>
    <dbReference type="NCBI Taxonomy" id="715226"/>
    <lineage>
        <taxon>Bacteria</taxon>
        <taxon>Pseudomonadati</taxon>
        <taxon>Pseudomonadota</taxon>
        <taxon>Alphaproteobacteria</taxon>
        <taxon>Caulobacterales</taxon>
        <taxon>Caulobacteraceae</taxon>
        <taxon>Asticcacaulis</taxon>
    </lineage>
</organism>
<evidence type="ECO:0000256" key="4">
    <source>
        <dbReference type="ARBA" id="ARBA00022989"/>
    </source>
</evidence>
<dbReference type="SUPFAM" id="SSF140478">
    <property type="entry name" value="LemA-like"/>
    <property type="match status" value="1"/>
</dbReference>
<dbReference type="Proteomes" id="UP000006512">
    <property type="component" value="Unassembled WGS sequence"/>
</dbReference>
<evidence type="ECO:0000313" key="8">
    <source>
        <dbReference type="Proteomes" id="UP000006512"/>
    </source>
</evidence>
<dbReference type="STRING" id="715226.ABI_18830"/>
<evidence type="ECO:0000256" key="1">
    <source>
        <dbReference type="ARBA" id="ARBA00004167"/>
    </source>
</evidence>
<dbReference type="Gene3D" id="1.20.1440.20">
    <property type="entry name" value="LemA-like domain"/>
    <property type="match status" value="1"/>
</dbReference>
<dbReference type="HOGENOM" id="CLU_056714_0_0_5"/>
<dbReference type="Pfam" id="PF04011">
    <property type="entry name" value="LemA"/>
    <property type="match status" value="1"/>
</dbReference>
<accession>F4QL68</accession>
<keyword evidence="4" id="KW-1133">Transmembrane helix</keyword>
<dbReference type="PROSITE" id="PS51257">
    <property type="entry name" value="PROKAR_LIPOPROTEIN"/>
    <property type="match status" value="1"/>
</dbReference>
<reference evidence="8" key="1">
    <citation type="submission" date="2011-03" db="EMBL/GenBank/DDBJ databases">
        <title>Draft genome sequence of Brevundimonas diminuta.</title>
        <authorList>
            <person name="Brown P.J.B."/>
            <person name="Buechlein A."/>
            <person name="Hemmerich C."/>
            <person name="Brun Y.V."/>
        </authorList>
    </citation>
    <scope>NUCLEOTIDE SEQUENCE [LARGE SCALE GENOMIC DNA]</scope>
    <source>
        <strain evidence="8">C19</strain>
    </source>
</reference>
<dbReference type="InterPro" id="IPR007156">
    <property type="entry name" value="MamQ_LemA"/>
</dbReference>
<dbReference type="OrthoDB" id="9804152at2"/>
<protein>
    <submittedName>
        <fullName evidence="7">LemA family protein</fullName>
    </submittedName>
</protein>
<comment type="similarity">
    <text evidence="2">Belongs to the LemA family.</text>
</comment>
<feature type="region of interest" description="Disordered" evidence="6">
    <location>
        <begin position="193"/>
        <end position="212"/>
    </location>
</feature>
<evidence type="ECO:0000256" key="3">
    <source>
        <dbReference type="ARBA" id="ARBA00022692"/>
    </source>
</evidence>